<dbReference type="Gene3D" id="2.60.120.10">
    <property type="entry name" value="Jelly Rolls"/>
    <property type="match status" value="1"/>
</dbReference>
<comment type="caution">
    <text evidence="2">The sequence shown here is derived from an EMBL/GenBank/DDBJ whole genome shotgun (WGS) entry which is preliminary data.</text>
</comment>
<accession>A0A2P7QEB5</accession>
<evidence type="ECO:0000313" key="2">
    <source>
        <dbReference type="EMBL" id="PSJ36276.1"/>
    </source>
</evidence>
<dbReference type="AlphaFoldDB" id="A0A2P7QEB5"/>
<dbReference type="Pfam" id="PF07883">
    <property type="entry name" value="Cupin_2"/>
    <property type="match status" value="1"/>
</dbReference>
<evidence type="ECO:0000313" key="3">
    <source>
        <dbReference type="Proteomes" id="UP000241167"/>
    </source>
</evidence>
<gene>
    <name evidence="2" type="ORF">C7I55_26640</name>
</gene>
<keyword evidence="3" id="KW-1185">Reference proteome</keyword>
<reference evidence="2 3" key="1">
    <citation type="submission" date="2018-03" db="EMBL/GenBank/DDBJ databases">
        <title>The draft genome of Sphingosinicella sp. GL-C-18.</title>
        <authorList>
            <person name="Liu L."/>
            <person name="Li L."/>
            <person name="Liang L."/>
            <person name="Zhang X."/>
            <person name="Wang T."/>
        </authorList>
    </citation>
    <scope>NUCLEOTIDE SEQUENCE [LARGE SCALE GENOMIC DNA]</scope>
    <source>
        <strain evidence="2 3">GL-C-18</strain>
    </source>
</reference>
<proteinExistence type="predicted"/>
<name>A0A2P7QEB5_9SPHN</name>
<dbReference type="InterPro" id="IPR014710">
    <property type="entry name" value="RmlC-like_jellyroll"/>
</dbReference>
<dbReference type="EMBL" id="PXYI01000015">
    <property type="protein sequence ID" value="PSJ36276.1"/>
    <property type="molecule type" value="Genomic_DNA"/>
</dbReference>
<dbReference type="InterPro" id="IPR011051">
    <property type="entry name" value="RmlC_Cupin_sf"/>
</dbReference>
<feature type="domain" description="Cupin type-2" evidence="1">
    <location>
        <begin position="6"/>
        <end position="53"/>
    </location>
</feature>
<evidence type="ECO:0000259" key="1">
    <source>
        <dbReference type="Pfam" id="PF07883"/>
    </source>
</evidence>
<dbReference type="SUPFAM" id="SSF51182">
    <property type="entry name" value="RmlC-like cupins"/>
    <property type="match status" value="1"/>
</dbReference>
<protein>
    <recommendedName>
        <fullName evidence="1">Cupin type-2 domain-containing protein</fullName>
    </recommendedName>
</protein>
<dbReference type="Proteomes" id="UP000241167">
    <property type="component" value="Unassembled WGS sequence"/>
</dbReference>
<dbReference type="InterPro" id="IPR013096">
    <property type="entry name" value="Cupin_2"/>
</dbReference>
<organism evidence="2 3">
    <name type="scientific">Allosphingosinicella deserti</name>
    <dbReference type="NCBI Taxonomy" id="2116704"/>
    <lineage>
        <taxon>Bacteria</taxon>
        <taxon>Pseudomonadati</taxon>
        <taxon>Pseudomonadota</taxon>
        <taxon>Alphaproteobacteria</taxon>
        <taxon>Sphingomonadales</taxon>
        <taxon>Sphingomonadaceae</taxon>
        <taxon>Allosphingosinicella</taxon>
    </lineage>
</organism>
<sequence length="89" mass="9891">MESWFTPGMRTRAHSHSGPEAFYVIDGEQCTETPTDRQKIQAGESYIVPKGAHLQAAPKGRRSLVVILAPEGEPWMKLTSDWAGTDFCQ</sequence>